<evidence type="ECO:0000256" key="1">
    <source>
        <dbReference type="SAM" id="SignalP"/>
    </source>
</evidence>
<feature type="signal peptide" evidence="1">
    <location>
        <begin position="1"/>
        <end position="20"/>
    </location>
</feature>
<organism evidence="2 3">
    <name type="scientific">Pendulispora albinea</name>
    <dbReference type="NCBI Taxonomy" id="2741071"/>
    <lineage>
        <taxon>Bacteria</taxon>
        <taxon>Pseudomonadati</taxon>
        <taxon>Myxococcota</taxon>
        <taxon>Myxococcia</taxon>
        <taxon>Myxococcales</taxon>
        <taxon>Sorangiineae</taxon>
        <taxon>Pendulisporaceae</taxon>
        <taxon>Pendulispora</taxon>
    </lineage>
</organism>
<evidence type="ECO:0008006" key="4">
    <source>
        <dbReference type="Google" id="ProtNLM"/>
    </source>
</evidence>
<evidence type="ECO:0000313" key="2">
    <source>
        <dbReference type="EMBL" id="WXB19820.1"/>
    </source>
</evidence>
<dbReference type="Proteomes" id="UP001370348">
    <property type="component" value="Chromosome"/>
</dbReference>
<sequence length="169" mass="17969">MNVASFLLRAAPLTLLLAGAAGCGDDSGSTFDPPVPAHRAVDSSTARIELERTQLGAAAKPGQCGGHHVKLTYDRSTHKATWRLCQSGAYSDTARTLTEDEIARLEASLAAITYVSDPPCVGWDGLATAMKTYQADGSTKTYVKENMNCQTYPAAPKIGETFDLLFGLK</sequence>
<protein>
    <recommendedName>
        <fullName evidence="4">Lipoprotein</fullName>
    </recommendedName>
</protein>
<proteinExistence type="predicted"/>
<dbReference type="RefSeq" id="WP_394829417.1">
    <property type="nucleotide sequence ID" value="NZ_CP089984.1"/>
</dbReference>
<name>A0ABZ2MBF1_9BACT</name>
<keyword evidence="1" id="KW-0732">Signal</keyword>
<gene>
    <name evidence="2" type="ORF">LZC94_21670</name>
</gene>
<feature type="chain" id="PRO_5045781616" description="Lipoprotein" evidence="1">
    <location>
        <begin position="21"/>
        <end position="169"/>
    </location>
</feature>
<dbReference type="EMBL" id="CP089984">
    <property type="protein sequence ID" value="WXB19820.1"/>
    <property type="molecule type" value="Genomic_DNA"/>
</dbReference>
<keyword evidence="3" id="KW-1185">Reference proteome</keyword>
<accession>A0ABZ2MBF1</accession>
<reference evidence="2 3" key="1">
    <citation type="submission" date="2021-12" db="EMBL/GenBank/DDBJ databases">
        <title>Discovery of the Pendulisporaceae a myxobacterial family with distinct sporulation behavior and unique specialized metabolism.</title>
        <authorList>
            <person name="Garcia R."/>
            <person name="Popoff A."/>
            <person name="Bader C.D."/>
            <person name="Loehr J."/>
            <person name="Walesch S."/>
            <person name="Walt C."/>
            <person name="Boldt J."/>
            <person name="Bunk B."/>
            <person name="Haeckl F.J.F.P.J."/>
            <person name="Gunesch A.P."/>
            <person name="Birkelbach J."/>
            <person name="Nuebel U."/>
            <person name="Pietschmann T."/>
            <person name="Bach T."/>
            <person name="Mueller R."/>
        </authorList>
    </citation>
    <scope>NUCLEOTIDE SEQUENCE [LARGE SCALE GENOMIC DNA]</scope>
    <source>
        <strain evidence="2 3">MSr11954</strain>
    </source>
</reference>
<evidence type="ECO:0000313" key="3">
    <source>
        <dbReference type="Proteomes" id="UP001370348"/>
    </source>
</evidence>